<dbReference type="PATRIC" id="fig|1623450.3.peg.679"/>
<dbReference type="OrthoDB" id="9774675at2"/>
<evidence type="ECO:0000313" key="8">
    <source>
        <dbReference type="Proteomes" id="UP000066549"/>
    </source>
</evidence>
<dbReference type="Pfam" id="PF01593">
    <property type="entry name" value="Amino_oxidase"/>
    <property type="match status" value="1"/>
</dbReference>
<evidence type="ECO:0000256" key="3">
    <source>
        <dbReference type="ARBA" id="ARBA00022746"/>
    </source>
</evidence>
<name>A0A0H4IXU6_9PROT</name>
<keyword evidence="3 5" id="KW-0125">Carotenoid biosynthesis</keyword>
<protein>
    <submittedName>
        <fullName evidence="7">Phytoene dehydrogenase</fullName>
    </submittedName>
</protein>
<dbReference type="AlphaFoldDB" id="A0A0H4IXU6"/>
<evidence type="ECO:0000256" key="1">
    <source>
        <dbReference type="ARBA" id="ARBA00004829"/>
    </source>
</evidence>
<accession>A0A0H4IXU6</accession>
<proteinExistence type="inferred from homology"/>
<dbReference type="SUPFAM" id="SSF51905">
    <property type="entry name" value="FAD/NAD(P)-binding domain"/>
    <property type="match status" value="1"/>
</dbReference>
<dbReference type="PANTHER" id="PTHR43734:SF3">
    <property type="entry name" value="B-CAROTENE KETOLASE"/>
    <property type="match status" value="1"/>
</dbReference>
<comment type="pathway">
    <text evidence="1 5">Carotenoid biosynthesis.</text>
</comment>
<sequence>MKTTVIGSGFGGIAAALRLRAMGHEVTLLEKLDEVGGRAQQFKREKYIHDAGPTVITAPNLFYELFELFNENLEDYLEFKPLDPWYRFYFVNGFEFDYVPDREQMLEQIQRINPKDVDGYNRMLKKAQEIFEIGYQELADKPFHKLSTMIKHAPDILRLKGYQSVYKFVSTYLSDQNLRNVFSIQPLLVGGNPFQTSSIYALIHALEQKWGIYFAMGGMAKVVEELKNLMIRQGVTIKTNHEVEKLEVNGKKISRVHIKNQASINTDLLVSNSDPITVNSIFLGEEKKSIQNRFLKKYAKHSMGLFVLFFGTKKTYPKIAHHTIWMGPRYKELLNDIFNKKVLAEDFSIYLHRPTATDQSFAPKNHDSFYALVPVPNLQADISWDEIKNEYANKVVKALGKTIMPDLEKYIDDLFVMTPNDFKESYMTPHGSGFSIAPILTQSAWFRTHNKDDYYKNLFYVGAGTHPGAGVPGVLNSAKVVERILNER</sequence>
<dbReference type="InterPro" id="IPR036188">
    <property type="entry name" value="FAD/NAD-bd_sf"/>
</dbReference>
<gene>
    <name evidence="7" type="ORF">VI33_03440</name>
</gene>
<keyword evidence="4 5" id="KW-0560">Oxidoreductase</keyword>
<evidence type="ECO:0000313" key="7">
    <source>
        <dbReference type="EMBL" id="AKO65786.1"/>
    </source>
</evidence>
<feature type="domain" description="Amine oxidase" evidence="6">
    <location>
        <begin position="11"/>
        <end position="479"/>
    </location>
</feature>
<dbReference type="NCBIfam" id="TIGR02734">
    <property type="entry name" value="crtI_fam"/>
    <property type="match status" value="1"/>
</dbReference>
<dbReference type="InterPro" id="IPR014105">
    <property type="entry name" value="Carotenoid/retinoid_OxRdtase"/>
</dbReference>
<evidence type="ECO:0000259" key="6">
    <source>
        <dbReference type="Pfam" id="PF01593"/>
    </source>
</evidence>
<evidence type="ECO:0000256" key="2">
    <source>
        <dbReference type="ARBA" id="ARBA00006046"/>
    </source>
</evidence>
<evidence type="ECO:0000256" key="5">
    <source>
        <dbReference type="RuleBase" id="RU362075"/>
    </source>
</evidence>
<dbReference type="InterPro" id="IPR002937">
    <property type="entry name" value="Amino_oxidase"/>
</dbReference>
<dbReference type="Proteomes" id="UP000066549">
    <property type="component" value="Chromosome"/>
</dbReference>
<dbReference type="PANTHER" id="PTHR43734">
    <property type="entry name" value="PHYTOENE DESATURASE"/>
    <property type="match status" value="1"/>
</dbReference>
<dbReference type="EMBL" id="CP011002">
    <property type="protein sequence ID" value="AKO65786.1"/>
    <property type="molecule type" value="Genomic_DNA"/>
</dbReference>
<dbReference type="GO" id="GO:0016491">
    <property type="term" value="F:oxidoreductase activity"/>
    <property type="evidence" value="ECO:0007669"/>
    <property type="project" value="UniProtKB-KW"/>
</dbReference>
<keyword evidence="8" id="KW-1185">Reference proteome</keyword>
<dbReference type="Gene3D" id="3.50.50.60">
    <property type="entry name" value="FAD/NAD(P)-binding domain"/>
    <property type="match status" value="2"/>
</dbReference>
<evidence type="ECO:0000256" key="4">
    <source>
        <dbReference type="ARBA" id="ARBA00023002"/>
    </source>
</evidence>
<comment type="similarity">
    <text evidence="2 5">Belongs to the carotenoid/retinoid oxidoreductase family.</text>
</comment>
<organism evidence="7 8">
    <name type="scientific">Methylophilales bacterium MBRS-H7</name>
    <dbReference type="NCBI Taxonomy" id="1623450"/>
    <lineage>
        <taxon>Bacteria</taxon>
        <taxon>Pseudomonadati</taxon>
        <taxon>Pseudomonadota</taxon>
        <taxon>Betaproteobacteria</taxon>
        <taxon>Nitrosomonadales</taxon>
        <taxon>OM43 clade</taxon>
    </lineage>
</organism>
<reference evidence="7 8" key="1">
    <citation type="submission" date="2015-03" db="EMBL/GenBank/DDBJ databases">
        <title>Comparative analysis of the OM43 clade including a novel species from Red Sea uncovers genomic and metabolic diversity among marine methylotrophs.</title>
        <authorList>
            <person name="Jimenez-Infante F."/>
            <person name="Ngugi D.K."/>
            <person name="Vinu M."/>
            <person name="Alam I."/>
            <person name="Kamau A."/>
            <person name="Blom J."/>
            <person name="Bajic V.B."/>
            <person name="Stingl U."/>
        </authorList>
    </citation>
    <scope>NUCLEOTIDE SEQUENCE [LARGE SCALE GENOMIC DNA]</scope>
    <source>
        <strain evidence="7 8">MBRSH7</strain>
    </source>
</reference>
<dbReference type="GO" id="GO:0016117">
    <property type="term" value="P:carotenoid biosynthetic process"/>
    <property type="evidence" value="ECO:0007669"/>
    <property type="project" value="UniProtKB-KW"/>
</dbReference>